<accession>A0A5B7D4A4</accession>
<proteinExistence type="predicted"/>
<reference evidence="1 2" key="1">
    <citation type="submission" date="2019-05" db="EMBL/GenBank/DDBJ databases">
        <title>Another draft genome of Portunus trituberculatus and its Hox gene families provides insights of decapod evolution.</title>
        <authorList>
            <person name="Jeong J.-H."/>
            <person name="Song I."/>
            <person name="Kim S."/>
            <person name="Choi T."/>
            <person name="Kim D."/>
            <person name="Ryu S."/>
            <person name="Kim W."/>
        </authorList>
    </citation>
    <scope>NUCLEOTIDE SEQUENCE [LARGE SCALE GENOMIC DNA]</scope>
    <source>
        <tissue evidence="1">Muscle</tissue>
    </source>
</reference>
<keyword evidence="2" id="KW-1185">Reference proteome</keyword>
<protein>
    <submittedName>
        <fullName evidence="1">Uncharacterized protein</fullName>
    </submittedName>
</protein>
<dbReference type="EMBL" id="VSRR010000431">
    <property type="protein sequence ID" value="MPC15476.1"/>
    <property type="molecule type" value="Genomic_DNA"/>
</dbReference>
<evidence type="ECO:0000313" key="1">
    <source>
        <dbReference type="EMBL" id="MPC15476.1"/>
    </source>
</evidence>
<sequence>MKCSALSKRQHRGGAQEMLRHCRFACSSQDFSQIRNHVSHPDLFYYYQVRHASLSQHLFPTTTPSFPSPGSQTLLSHQVISGHTDTASHPSRLVPSSKSIRCLLPLACDGISNFLMVSPVNQSGIS</sequence>
<organism evidence="1 2">
    <name type="scientific">Portunus trituberculatus</name>
    <name type="common">Swimming crab</name>
    <name type="synonym">Neptunus trituberculatus</name>
    <dbReference type="NCBI Taxonomy" id="210409"/>
    <lineage>
        <taxon>Eukaryota</taxon>
        <taxon>Metazoa</taxon>
        <taxon>Ecdysozoa</taxon>
        <taxon>Arthropoda</taxon>
        <taxon>Crustacea</taxon>
        <taxon>Multicrustacea</taxon>
        <taxon>Malacostraca</taxon>
        <taxon>Eumalacostraca</taxon>
        <taxon>Eucarida</taxon>
        <taxon>Decapoda</taxon>
        <taxon>Pleocyemata</taxon>
        <taxon>Brachyura</taxon>
        <taxon>Eubrachyura</taxon>
        <taxon>Portunoidea</taxon>
        <taxon>Portunidae</taxon>
        <taxon>Portuninae</taxon>
        <taxon>Portunus</taxon>
    </lineage>
</organism>
<gene>
    <name evidence="1" type="ORF">E2C01_008269</name>
</gene>
<evidence type="ECO:0000313" key="2">
    <source>
        <dbReference type="Proteomes" id="UP000324222"/>
    </source>
</evidence>
<dbReference type="Proteomes" id="UP000324222">
    <property type="component" value="Unassembled WGS sequence"/>
</dbReference>
<name>A0A5B7D4A4_PORTR</name>
<comment type="caution">
    <text evidence="1">The sequence shown here is derived from an EMBL/GenBank/DDBJ whole genome shotgun (WGS) entry which is preliminary data.</text>
</comment>
<dbReference type="AlphaFoldDB" id="A0A5B7D4A4"/>